<evidence type="ECO:0000259" key="1">
    <source>
        <dbReference type="Pfam" id="PF11955"/>
    </source>
</evidence>
<dbReference type="GO" id="GO:0003723">
    <property type="term" value="F:RNA binding"/>
    <property type="evidence" value="ECO:0007669"/>
    <property type="project" value="InterPro"/>
</dbReference>
<keyword evidence="3" id="KW-1185">Reference proteome</keyword>
<reference evidence="2 3" key="1">
    <citation type="submission" date="2021-08" db="EMBL/GenBank/DDBJ databases">
        <title>WGS assembly of Ceratopteris richardii.</title>
        <authorList>
            <person name="Marchant D.B."/>
            <person name="Chen G."/>
            <person name="Jenkins J."/>
            <person name="Shu S."/>
            <person name="Leebens-Mack J."/>
            <person name="Grimwood J."/>
            <person name="Schmutz J."/>
            <person name="Soltis P."/>
            <person name="Soltis D."/>
            <person name="Chen Z.-H."/>
        </authorList>
    </citation>
    <scope>NUCLEOTIDE SEQUENCE [LARGE SCALE GENOMIC DNA]</scope>
    <source>
        <strain evidence="2">Whitten #5841</strain>
        <tissue evidence="2">Leaf</tissue>
    </source>
</reference>
<evidence type="ECO:0000313" key="3">
    <source>
        <dbReference type="Proteomes" id="UP000825935"/>
    </source>
</evidence>
<sequence length="403" mass="46946">MIGRKARAIATVLFCNGKERVCHAATLQYRSFKNMPGPRTNRRKMLLEKMARRNRVQGFQNLIQSQKALRRVLAIKNALASHPNYAIEAFSLGRKLDEAGLMMQRKAVYLMRKYPCIFKLTESPLWDKPFVEFTAEARTLVDAEKKLMRMNETNLIEKVTRILMMTVDHRLLLDHVCLLDRELGLPSDFCTRVVYEHPEFFKVVEREDGIYLEISEWDDSLAITARELDIQEKPLHNKAGKKLPYGFHISYAKGHRPGLEKQVEMKKWQEMPFISPYENPKGINPMSTQFAKRNVAVIHELLSLTLEKMTYVETLDALRKQLLLPCRLYYFLLKNYGIFYVAEKGKKHAVFLKEAYRATDHPKKVAHLIEKVPQLEFNEELAKLMRSHWDLPSKKIPGLGRGE</sequence>
<dbReference type="EMBL" id="CM035432">
    <property type="protein sequence ID" value="KAH7295657.1"/>
    <property type="molecule type" value="Genomic_DNA"/>
</dbReference>
<proteinExistence type="predicted"/>
<dbReference type="Pfam" id="PF11955">
    <property type="entry name" value="PORR"/>
    <property type="match status" value="1"/>
</dbReference>
<evidence type="ECO:0000313" key="2">
    <source>
        <dbReference type="EMBL" id="KAH7295658.1"/>
    </source>
</evidence>
<dbReference type="PANTHER" id="PTHR31476:SF11">
    <property type="entry name" value="UBIQUITIN CARBOXYL-TERMINAL HYDROLASE FAMILY PROTEIN"/>
    <property type="match status" value="1"/>
</dbReference>
<feature type="domain" description="PORR" evidence="1">
    <location>
        <begin position="55"/>
        <end position="387"/>
    </location>
</feature>
<dbReference type="Proteomes" id="UP000825935">
    <property type="component" value="Chromosome 27"/>
</dbReference>
<dbReference type="InterPro" id="IPR021099">
    <property type="entry name" value="PORR_domain"/>
</dbReference>
<comment type="caution">
    <text evidence="2">The sequence shown here is derived from an EMBL/GenBank/DDBJ whole genome shotgun (WGS) entry which is preliminary data.</text>
</comment>
<protein>
    <recommendedName>
        <fullName evidence="1">PORR domain-containing protein</fullName>
    </recommendedName>
</protein>
<gene>
    <name evidence="2" type="ORF">KP509_27G059600</name>
</gene>
<dbReference type="OMA" id="WQKLEFP"/>
<name>A0A8T2RJ96_CERRI</name>
<dbReference type="InterPro" id="IPR045040">
    <property type="entry name" value="PORR_fam"/>
</dbReference>
<dbReference type="AlphaFoldDB" id="A0A8T2RJ96"/>
<organism evidence="2 3">
    <name type="scientific">Ceratopteris richardii</name>
    <name type="common">Triangle waterfern</name>
    <dbReference type="NCBI Taxonomy" id="49495"/>
    <lineage>
        <taxon>Eukaryota</taxon>
        <taxon>Viridiplantae</taxon>
        <taxon>Streptophyta</taxon>
        <taxon>Embryophyta</taxon>
        <taxon>Tracheophyta</taxon>
        <taxon>Polypodiopsida</taxon>
        <taxon>Polypodiidae</taxon>
        <taxon>Polypodiales</taxon>
        <taxon>Pteridineae</taxon>
        <taxon>Pteridaceae</taxon>
        <taxon>Parkerioideae</taxon>
        <taxon>Ceratopteris</taxon>
    </lineage>
</organism>
<dbReference type="PANTHER" id="PTHR31476">
    <property type="entry name" value="PROTEIN WHAT'S THIS FACTOR 1 HOMOLOG, CHLOROPLASTIC"/>
    <property type="match status" value="1"/>
</dbReference>
<accession>A0A8T2RJ96</accession>
<dbReference type="EMBL" id="CM035432">
    <property type="protein sequence ID" value="KAH7295658.1"/>
    <property type="molecule type" value="Genomic_DNA"/>
</dbReference>
<dbReference type="OrthoDB" id="1676166at2759"/>